<evidence type="ECO:0000259" key="1">
    <source>
        <dbReference type="Pfam" id="PF10433"/>
    </source>
</evidence>
<evidence type="ECO:0000313" key="2">
    <source>
        <dbReference type="EMBL" id="KAF2154276.1"/>
    </source>
</evidence>
<sequence length="1295" mass="142403">MEEPPSTPTIGLLTRTLSDSPVVRWILPLSFQNNLLYVGEDFVHRYECSPYGGYVSHVESLPRIGSKILAAAVMRDAHSDYDILLLTLDDGIIISIKFGLVDDRLQIELAGSHALPRTHDPLQKVGKFLAVENSSKAIAVAAHERGLILLGAVPGLPSLVNEAAILDHTHILQMEFLHTPSKSANSMTLLLVKLISKKLVIQRLEWSSHDSNAKVRTHDSQRINLDGALPDLLIPLKSSGMFILAASTGLFLFQHIFSGHAEQQKLRFPKSNNDSASKSGCIWVSWASHPTMDSVMVFRDDGLVVRFDAHAYASSEAYVAPPLSVSHISVVPDFRAVQWSDTADENDIVILYGTSGEGAVYKVFTKHEPDTDFGDLIFDRIQTLPSWATALDLVCSKLPRSNESQLRALDGLFITSGTDSRGQITELRPGLEAHLIYAFDLGAEQTRSDLWITPFPDDQKHMVFLLSEHDSNKLAGTRAIWFDDEGVEIVDHSDMEDNTDIQNDLKGLTLNASTINVSATTGGILLTTRTAVTRIVDLASEAETIFSVQDGTEIVAFDALDNTSNQSIVIITSQTSLNIDDYATLHYMSLRNPGHSQSVSLPGCITAVKVLSWESEELCALATSSGELLIRNINTDSPLAVHKFAQSADITTTAESVLLAGKIGCEGQQPISLRILCSLRNGTVEVLLLEHGNGSKHITLLETITLGVTSVIMTPMLAQSDDIFLTACGSNLHVVTVSQSSKYAKVEQLWTSDRDEPSFQHENISAILQVRHHLPMAGNDLYGALLIVMGSRFLIASLQKQVSHAVPRSIIPQGDMQSGYPVRLMYSSVLSHFVVATVERQQIPSTSDTRQYYRSIVEYQPPQRTASDKADERPVQALLQAGERVYSLAEWTYRSAENKRYVFTLVGTGIESKTHGSGPHGRIHILQPTLRRRRVEGVVFANKLKFDHPVYALAMYSDTILIVGFGSNLSCYQYSPTNRKWTSRCTYLLGSPAVSITCSTTSIHVATAGNSLVCFALRLPNAESITLHPLAADAIQASCLHHISDIIPPNPIANSSIHILATKSAHLRGLVTPASAEDHLTTAQCLFSARLPRSITRLRAMDTSLDPLVTKHSIVGLATDGALYGLALLDAHDWARLKYVETLVRRDKELGKFELRNMAAAGADVKEVEGRIPLGLAGLELYAGETEVGREARTGYTGAEDVRMEDDGEVRDLDAYVVRARQWRAEDMHVDGDVLARLDGEEGIEKMLERVLRKVPLGQDDRIGRFVAERLEEEVALVPKVAEIVRRCLKEWGFW</sequence>
<dbReference type="PANTHER" id="PTHR10644">
    <property type="entry name" value="DNA REPAIR/RNA PROCESSING CPSF FAMILY"/>
    <property type="match status" value="1"/>
</dbReference>
<proteinExistence type="predicted"/>
<accession>A0A9P4J361</accession>
<dbReference type="InterPro" id="IPR015943">
    <property type="entry name" value="WD40/YVTN_repeat-like_dom_sf"/>
</dbReference>
<gene>
    <name evidence="2" type="ORF">K461DRAFT_292940</name>
</gene>
<dbReference type="Pfam" id="PF10433">
    <property type="entry name" value="Beta-prop_RSE1_1st"/>
    <property type="match status" value="1"/>
</dbReference>
<feature type="domain" description="RSE1/DDB1/CPSF1 first beta-propeller" evidence="1">
    <location>
        <begin position="23"/>
        <end position="364"/>
    </location>
</feature>
<dbReference type="EMBL" id="ML996084">
    <property type="protein sequence ID" value="KAF2154276.1"/>
    <property type="molecule type" value="Genomic_DNA"/>
</dbReference>
<organism evidence="2 3">
    <name type="scientific">Myriangium duriaei CBS 260.36</name>
    <dbReference type="NCBI Taxonomy" id="1168546"/>
    <lineage>
        <taxon>Eukaryota</taxon>
        <taxon>Fungi</taxon>
        <taxon>Dikarya</taxon>
        <taxon>Ascomycota</taxon>
        <taxon>Pezizomycotina</taxon>
        <taxon>Dothideomycetes</taxon>
        <taxon>Dothideomycetidae</taxon>
        <taxon>Myriangiales</taxon>
        <taxon>Myriangiaceae</taxon>
        <taxon>Myriangium</taxon>
    </lineage>
</organism>
<dbReference type="OrthoDB" id="20774at2759"/>
<dbReference type="Gene3D" id="2.130.10.10">
    <property type="entry name" value="YVTN repeat-like/Quinoprotein amine dehydrogenase"/>
    <property type="match status" value="2"/>
</dbReference>
<reference evidence="2" key="1">
    <citation type="journal article" date="2020" name="Stud. Mycol.">
        <title>101 Dothideomycetes genomes: a test case for predicting lifestyles and emergence of pathogens.</title>
        <authorList>
            <person name="Haridas S."/>
            <person name="Albert R."/>
            <person name="Binder M."/>
            <person name="Bloem J."/>
            <person name="Labutti K."/>
            <person name="Salamov A."/>
            <person name="Andreopoulos B."/>
            <person name="Baker S."/>
            <person name="Barry K."/>
            <person name="Bills G."/>
            <person name="Bluhm B."/>
            <person name="Cannon C."/>
            <person name="Castanera R."/>
            <person name="Culley D."/>
            <person name="Daum C."/>
            <person name="Ezra D."/>
            <person name="Gonzalez J."/>
            <person name="Henrissat B."/>
            <person name="Kuo A."/>
            <person name="Liang C."/>
            <person name="Lipzen A."/>
            <person name="Lutzoni F."/>
            <person name="Magnuson J."/>
            <person name="Mondo S."/>
            <person name="Nolan M."/>
            <person name="Ohm R."/>
            <person name="Pangilinan J."/>
            <person name="Park H.-J."/>
            <person name="Ramirez L."/>
            <person name="Alfaro M."/>
            <person name="Sun H."/>
            <person name="Tritt A."/>
            <person name="Yoshinaga Y."/>
            <person name="Zwiers L.-H."/>
            <person name="Turgeon B."/>
            <person name="Goodwin S."/>
            <person name="Spatafora J."/>
            <person name="Crous P."/>
            <person name="Grigoriev I."/>
        </authorList>
    </citation>
    <scope>NUCLEOTIDE SEQUENCE</scope>
    <source>
        <strain evidence="2">CBS 260.36</strain>
    </source>
</reference>
<dbReference type="Proteomes" id="UP000799439">
    <property type="component" value="Unassembled WGS sequence"/>
</dbReference>
<keyword evidence="3" id="KW-1185">Reference proteome</keyword>
<evidence type="ECO:0000313" key="3">
    <source>
        <dbReference type="Proteomes" id="UP000799439"/>
    </source>
</evidence>
<name>A0A9P4J361_9PEZI</name>
<dbReference type="InterPro" id="IPR050358">
    <property type="entry name" value="RSE1/DDB1/CFT1"/>
</dbReference>
<comment type="caution">
    <text evidence="2">The sequence shown here is derived from an EMBL/GenBank/DDBJ whole genome shotgun (WGS) entry which is preliminary data.</text>
</comment>
<protein>
    <recommendedName>
        <fullName evidence="1">RSE1/DDB1/CPSF1 first beta-propeller domain-containing protein</fullName>
    </recommendedName>
</protein>
<dbReference type="InterPro" id="IPR018846">
    <property type="entry name" value="Beta-prop_RSE1/DDB1/CPSF1_1st"/>
</dbReference>